<reference evidence="9" key="1">
    <citation type="submission" date="2022-10" db="EMBL/GenBank/DDBJ databases">
        <authorList>
            <person name="Chen Y."/>
            <person name="Dougan E. K."/>
            <person name="Chan C."/>
            <person name="Rhodes N."/>
            <person name="Thang M."/>
        </authorList>
    </citation>
    <scope>NUCLEOTIDE SEQUENCE</scope>
</reference>
<dbReference type="EMBL" id="CAMXCT020005115">
    <property type="protein sequence ID" value="CAL1164857.1"/>
    <property type="molecule type" value="Genomic_DNA"/>
</dbReference>
<dbReference type="SUPFAM" id="SSF103473">
    <property type="entry name" value="MFS general substrate transporter"/>
    <property type="match status" value="1"/>
</dbReference>
<dbReference type="InterPro" id="IPR036259">
    <property type="entry name" value="MFS_trans_sf"/>
</dbReference>
<feature type="transmembrane region" description="Helical" evidence="8">
    <location>
        <begin position="262"/>
        <end position="284"/>
    </location>
</feature>
<evidence type="ECO:0000256" key="7">
    <source>
        <dbReference type="ARBA" id="ARBA00023136"/>
    </source>
</evidence>
<dbReference type="EMBL" id="CAMXCT010005115">
    <property type="protein sequence ID" value="CAI4011482.1"/>
    <property type="molecule type" value="Genomic_DNA"/>
</dbReference>
<dbReference type="Pfam" id="PF07690">
    <property type="entry name" value="MFS_1"/>
    <property type="match status" value="1"/>
</dbReference>
<reference evidence="10 11" key="2">
    <citation type="submission" date="2024-05" db="EMBL/GenBank/DDBJ databases">
        <authorList>
            <person name="Chen Y."/>
            <person name="Shah S."/>
            <person name="Dougan E. K."/>
            <person name="Thang M."/>
            <person name="Chan C."/>
        </authorList>
    </citation>
    <scope>NUCLEOTIDE SEQUENCE [LARGE SCALE GENOMIC DNA]</scope>
</reference>
<dbReference type="PANTHER" id="PTHR20772:SF2">
    <property type="entry name" value="PROTEIN FMP42"/>
    <property type="match status" value="1"/>
</dbReference>
<feature type="transmembrane region" description="Helical" evidence="8">
    <location>
        <begin position="236"/>
        <end position="255"/>
    </location>
</feature>
<evidence type="ECO:0000256" key="6">
    <source>
        <dbReference type="ARBA" id="ARBA00022989"/>
    </source>
</evidence>
<dbReference type="Proteomes" id="UP001152797">
    <property type="component" value="Unassembled WGS sequence"/>
</dbReference>
<evidence type="ECO:0000313" key="10">
    <source>
        <dbReference type="EMBL" id="CAL4798794.1"/>
    </source>
</evidence>
<dbReference type="AlphaFoldDB" id="A0A9P1DJV9"/>
<feature type="transmembrane region" description="Helical" evidence="8">
    <location>
        <begin position="81"/>
        <end position="98"/>
    </location>
</feature>
<keyword evidence="4 8" id="KW-0812">Transmembrane</keyword>
<feature type="transmembrane region" description="Helical" evidence="8">
    <location>
        <begin position="352"/>
        <end position="373"/>
    </location>
</feature>
<dbReference type="InterPro" id="IPR011701">
    <property type="entry name" value="MFS"/>
</dbReference>
<evidence type="ECO:0000256" key="3">
    <source>
        <dbReference type="ARBA" id="ARBA00022448"/>
    </source>
</evidence>
<keyword evidence="11" id="KW-1185">Reference proteome</keyword>
<name>A0A9P1DJV9_9DINO</name>
<organism evidence="9">
    <name type="scientific">Cladocopium goreaui</name>
    <dbReference type="NCBI Taxonomy" id="2562237"/>
    <lineage>
        <taxon>Eukaryota</taxon>
        <taxon>Sar</taxon>
        <taxon>Alveolata</taxon>
        <taxon>Dinophyceae</taxon>
        <taxon>Suessiales</taxon>
        <taxon>Symbiodiniaceae</taxon>
        <taxon>Cladocopium</taxon>
    </lineage>
</organism>
<evidence type="ECO:0000256" key="1">
    <source>
        <dbReference type="ARBA" id="ARBA00004141"/>
    </source>
</evidence>
<keyword evidence="6 8" id="KW-1133">Transmembrane helix</keyword>
<keyword evidence="7 8" id="KW-0472">Membrane</keyword>
<dbReference type="OrthoDB" id="330047at2759"/>
<dbReference type="PANTHER" id="PTHR20772">
    <property type="entry name" value="PROTEIN FMP42"/>
    <property type="match status" value="1"/>
</dbReference>
<feature type="transmembrane region" description="Helical" evidence="8">
    <location>
        <begin position="320"/>
        <end position="340"/>
    </location>
</feature>
<accession>A0A9P1DJV9</accession>
<dbReference type="GO" id="GO:0022857">
    <property type="term" value="F:transmembrane transporter activity"/>
    <property type="evidence" value="ECO:0007669"/>
    <property type="project" value="InterPro"/>
</dbReference>
<keyword evidence="5" id="KW-0029">Amino-acid transport</keyword>
<evidence type="ECO:0000256" key="2">
    <source>
        <dbReference type="ARBA" id="ARBA00006595"/>
    </source>
</evidence>
<evidence type="ECO:0000256" key="5">
    <source>
        <dbReference type="ARBA" id="ARBA00022970"/>
    </source>
</evidence>
<evidence type="ECO:0000256" key="4">
    <source>
        <dbReference type="ARBA" id="ARBA00022692"/>
    </source>
</evidence>
<sequence length="390" mass="42166">MPSLLKVGAFAKVCQPGIRSCNEQIARLTGMFTLASSLLNIFTLPSGAMLDALGPRATAAVFGGLATFGCWIYSLGPENDTNYTVGFILMSLSGPYIFNCTMSFGNFFPAHAGLITACLVGSFDASSGDFAILASMIDTGLSFGTAFRLLALMTATCWLTTFAWPDSPVESAKESERRELVKRDVWEICRSAEFWLLVYTASISMISLNFFIATAYPQLLSGGLSGEDADTLNSDFAWLLPAGGIVFAPLIGTIVDRLGVAMGYIILQCTYGAFTFLLMVYSTIGTSYSFPRAAFVCFAFCRPLFYTLNPVFCGRHFGQSNFGSSFGLTLTIAGFCNLLVQPLASLANTRGFPLINSILGLLQFSTILFPIWLMKRTETKHGDTLPYSSA</sequence>
<evidence type="ECO:0000313" key="11">
    <source>
        <dbReference type="Proteomes" id="UP001152797"/>
    </source>
</evidence>
<feature type="transmembrane region" description="Helical" evidence="8">
    <location>
        <begin position="194"/>
        <end position="216"/>
    </location>
</feature>
<protein>
    <submittedName>
        <fullName evidence="10">Protein FMP42</fullName>
    </submittedName>
</protein>
<comment type="caution">
    <text evidence="9">The sequence shown here is derived from an EMBL/GenBank/DDBJ whole genome shotgun (WGS) entry which is preliminary data.</text>
</comment>
<dbReference type="Gene3D" id="1.20.1250.20">
    <property type="entry name" value="MFS general substrate transporter like domains"/>
    <property type="match status" value="1"/>
</dbReference>
<gene>
    <name evidence="9" type="ORF">C1SCF055_LOCUS36640</name>
</gene>
<keyword evidence="3" id="KW-0813">Transport</keyword>
<feature type="transmembrane region" description="Helical" evidence="8">
    <location>
        <begin position="25"/>
        <end position="45"/>
    </location>
</feature>
<comment type="subcellular location">
    <subcellularLocation>
        <location evidence="1">Membrane</location>
        <topology evidence="1">Multi-pass membrane protein</topology>
    </subcellularLocation>
</comment>
<dbReference type="GO" id="GO:0016020">
    <property type="term" value="C:membrane"/>
    <property type="evidence" value="ECO:0007669"/>
    <property type="project" value="UniProtKB-SubCell"/>
</dbReference>
<comment type="similarity">
    <text evidence="2">Belongs to the SLC43A transporter (TC 2.A.1.44) family.</text>
</comment>
<dbReference type="InterPro" id="IPR052599">
    <property type="entry name" value="SLC43A_AATransporter"/>
</dbReference>
<evidence type="ECO:0000256" key="8">
    <source>
        <dbReference type="SAM" id="Phobius"/>
    </source>
</evidence>
<dbReference type="EMBL" id="CAMXCT030005115">
    <property type="protein sequence ID" value="CAL4798794.1"/>
    <property type="molecule type" value="Genomic_DNA"/>
</dbReference>
<dbReference type="GO" id="GO:0006865">
    <property type="term" value="P:amino acid transport"/>
    <property type="evidence" value="ECO:0007669"/>
    <property type="project" value="UniProtKB-KW"/>
</dbReference>
<feature type="transmembrane region" description="Helical" evidence="8">
    <location>
        <begin position="57"/>
        <end position="75"/>
    </location>
</feature>
<proteinExistence type="inferred from homology"/>
<evidence type="ECO:0000313" key="9">
    <source>
        <dbReference type="EMBL" id="CAI4011482.1"/>
    </source>
</evidence>